<evidence type="ECO:0000259" key="6">
    <source>
        <dbReference type="Pfam" id="PF08281"/>
    </source>
</evidence>
<dbReference type="InterPro" id="IPR014300">
    <property type="entry name" value="RNA_pol_sigma-V"/>
</dbReference>
<dbReference type="NCBIfam" id="TIGR02937">
    <property type="entry name" value="sigma70-ECF"/>
    <property type="match status" value="1"/>
</dbReference>
<dbReference type="CDD" id="cd06171">
    <property type="entry name" value="Sigma70_r4"/>
    <property type="match status" value="1"/>
</dbReference>
<dbReference type="GO" id="GO:0006352">
    <property type="term" value="P:DNA-templated transcription initiation"/>
    <property type="evidence" value="ECO:0007669"/>
    <property type="project" value="InterPro"/>
</dbReference>
<proteinExistence type="inferred from homology"/>
<evidence type="ECO:0000256" key="4">
    <source>
        <dbReference type="ARBA" id="ARBA00023163"/>
    </source>
</evidence>
<dbReference type="PANTHER" id="PTHR43133:SF51">
    <property type="entry name" value="RNA POLYMERASE SIGMA FACTOR"/>
    <property type="match status" value="1"/>
</dbReference>
<dbReference type="RefSeq" id="WP_188496087.1">
    <property type="nucleotide sequence ID" value="NZ_BMFV01000004.1"/>
</dbReference>
<dbReference type="Gene3D" id="1.10.1740.10">
    <property type="match status" value="1"/>
</dbReference>
<gene>
    <name evidence="7" type="ORF">GCM10007096_07710</name>
</gene>
<dbReference type="EMBL" id="BMFV01000004">
    <property type="protein sequence ID" value="GGH76785.1"/>
    <property type="molecule type" value="Genomic_DNA"/>
</dbReference>
<dbReference type="NCBIfam" id="TIGR02954">
    <property type="entry name" value="Sig70_famx3"/>
    <property type="match status" value="1"/>
</dbReference>
<keyword evidence="4" id="KW-0804">Transcription</keyword>
<sequence length="172" mass="20405">MPDPEMIKKAKKGNEQAFQQIIQIEKDKLYRMAYIYVKNDEDALDIVQETIYKAFISIKKLKEPKHFSTWLTRILMNTAITFIKKHKPLVLLENMDRVDDTHPHRVEESLDLLEAIENLEEKYKTVIILRYYRDLTIKQIADILNCPEGTIKTHLHRAIGQLKIELREAFIR</sequence>
<protein>
    <submittedName>
        <fullName evidence="7">DNA-directed RNA polymerase sigma-70 factor</fullName>
    </submittedName>
</protein>
<dbReference type="Pfam" id="PF08281">
    <property type="entry name" value="Sigma70_r4_2"/>
    <property type="match status" value="1"/>
</dbReference>
<keyword evidence="7" id="KW-0240">DNA-directed RNA polymerase</keyword>
<dbReference type="Gene3D" id="1.10.10.10">
    <property type="entry name" value="Winged helix-like DNA-binding domain superfamily/Winged helix DNA-binding domain"/>
    <property type="match status" value="1"/>
</dbReference>
<dbReference type="SUPFAM" id="SSF88659">
    <property type="entry name" value="Sigma3 and sigma4 domains of RNA polymerase sigma factors"/>
    <property type="match status" value="1"/>
</dbReference>
<accession>A0A8J3EKU2</accession>
<dbReference type="GO" id="GO:0000428">
    <property type="term" value="C:DNA-directed RNA polymerase complex"/>
    <property type="evidence" value="ECO:0007669"/>
    <property type="project" value="UniProtKB-KW"/>
</dbReference>
<comment type="caution">
    <text evidence="7">The sequence shown here is derived from an EMBL/GenBank/DDBJ whole genome shotgun (WGS) entry which is preliminary data.</text>
</comment>
<dbReference type="SUPFAM" id="SSF88946">
    <property type="entry name" value="Sigma2 domain of RNA polymerase sigma factors"/>
    <property type="match status" value="1"/>
</dbReference>
<dbReference type="InterPro" id="IPR013325">
    <property type="entry name" value="RNA_pol_sigma_r2"/>
</dbReference>
<dbReference type="PANTHER" id="PTHR43133">
    <property type="entry name" value="RNA POLYMERASE ECF-TYPE SIGMA FACTO"/>
    <property type="match status" value="1"/>
</dbReference>
<evidence type="ECO:0000256" key="2">
    <source>
        <dbReference type="ARBA" id="ARBA00023015"/>
    </source>
</evidence>
<keyword evidence="3" id="KW-0731">Sigma factor</keyword>
<dbReference type="InterPro" id="IPR013249">
    <property type="entry name" value="RNA_pol_sigma70_r4_t2"/>
</dbReference>
<keyword evidence="2" id="KW-0805">Transcription regulation</keyword>
<reference evidence="7" key="2">
    <citation type="submission" date="2020-09" db="EMBL/GenBank/DDBJ databases">
        <authorList>
            <person name="Sun Q."/>
            <person name="Zhou Y."/>
        </authorList>
    </citation>
    <scope>NUCLEOTIDE SEQUENCE</scope>
    <source>
        <strain evidence="7">CGMCC 1.12777</strain>
    </source>
</reference>
<keyword evidence="8" id="KW-1185">Reference proteome</keyword>
<feature type="domain" description="RNA polymerase sigma-70 region 2" evidence="5">
    <location>
        <begin position="25"/>
        <end position="87"/>
    </location>
</feature>
<feature type="domain" description="RNA polymerase sigma factor 70 region 4 type 2" evidence="6">
    <location>
        <begin position="110"/>
        <end position="159"/>
    </location>
</feature>
<dbReference type="GO" id="GO:0016987">
    <property type="term" value="F:sigma factor activity"/>
    <property type="evidence" value="ECO:0007669"/>
    <property type="project" value="UniProtKB-KW"/>
</dbReference>
<comment type="similarity">
    <text evidence="1">Belongs to the sigma-70 factor family. ECF subfamily.</text>
</comment>
<dbReference type="InterPro" id="IPR013324">
    <property type="entry name" value="RNA_pol_sigma_r3/r4-like"/>
</dbReference>
<dbReference type="InterPro" id="IPR036388">
    <property type="entry name" value="WH-like_DNA-bd_sf"/>
</dbReference>
<dbReference type="Pfam" id="PF04542">
    <property type="entry name" value="Sigma70_r2"/>
    <property type="match status" value="1"/>
</dbReference>
<dbReference type="InterPro" id="IPR014284">
    <property type="entry name" value="RNA_pol_sigma-70_dom"/>
</dbReference>
<dbReference type="InterPro" id="IPR039425">
    <property type="entry name" value="RNA_pol_sigma-70-like"/>
</dbReference>
<evidence type="ECO:0000256" key="3">
    <source>
        <dbReference type="ARBA" id="ARBA00023082"/>
    </source>
</evidence>
<organism evidence="7 8">
    <name type="scientific">Pullulanibacillus pueri</name>
    <dbReference type="NCBI Taxonomy" id="1437324"/>
    <lineage>
        <taxon>Bacteria</taxon>
        <taxon>Bacillati</taxon>
        <taxon>Bacillota</taxon>
        <taxon>Bacilli</taxon>
        <taxon>Bacillales</taxon>
        <taxon>Sporolactobacillaceae</taxon>
        <taxon>Pullulanibacillus</taxon>
    </lineage>
</organism>
<dbReference type="InterPro" id="IPR007627">
    <property type="entry name" value="RNA_pol_sigma70_r2"/>
</dbReference>
<reference evidence="7" key="1">
    <citation type="journal article" date="2014" name="Int. J. Syst. Evol. Microbiol.">
        <title>Complete genome sequence of Corynebacterium casei LMG S-19264T (=DSM 44701T), isolated from a smear-ripened cheese.</title>
        <authorList>
            <consortium name="US DOE Joint Genome Institute (JGI-PGF)"/>
            <person name="Walter F."/>
            <person name="Albersmeier A."/>
            <person name="Kalinowski J."/>
            <person name="Ruckert C."/>
        </authorList>
    </citation>
    <scope>NUCLEOTIDE SEQUENCE</scope>
    <source>
        <strain evidence="7">CGMCC 1.12777</strain>
    </source>
</reference>
<dbReference type="AlphaFoldDB" id="A0A8J3EKU2"/>
<evidence type="ECO:0000313" key="8">
    <source>
        <dbReference type="Proteomes" id="UP000656813"/>
    </source>
</evidence>
<name>A0A8J3EKU2_9BACL</name>
<evidence type="ECO:0000313" key="7">
    <source>
        <dbReference type="EMBL" id="GGH76785.1"/>
    </source>
</evidence>
<evidence type="ECO:0000256" key="1">
    <source>
        <dbReference type="ARBA" id="ARBA00010641"/>
    </source>
</evidence>
<dbReference type="GO" id="GO:0003677">
    <property type="term" value="F:DNA binding"/>
    <property type="evidence" value="ECO:0007669"/>
    <property type="project" value="InterPro"/>
</dbReference>
<dbReference type="Proteomes" id="UP000656813">
    <property type="component" value="Unassembled WGS sequence"/>
</dbReference>
<evidence type="ECO:0000259" key="5">
    <source>
        <dbReference type="Pfam" id="PF04542"/>
    </source>
</evidence>